<keyword evidence="1" id="KW-1133">Transmembrane helix</keyword>
<dbReference type="AlphaFoldDB" id="A0A562J8I1"/>
<keyword evidence="1" id="KW-0812">Transmembrane</keyword>
<reference evidence="2 3" key="1">
    <citation type="submission" date="2019-07" db="EMBL/GenBank/DDBJ databases">
        <title>Genomic Encyclopedia of Type Strains, Phase I: the one thousand microbial genomes (KMG-I) project.</title>
        <authorList>
            <person name="Kyrpides N."/>
        </authorList>
    </citation>
    <scope>NUCLEOTIDE SEQUENCE [LARGE SCALE GENOMIC DNA]</scope>
    <source>
        <strain evidence="2 3">DSM 13558</strain>
    </source>
</reference>
<feature type="transmembrane region" description="Helical" evidence="1">
    <location>
        <begin position="35"/>
        <end position="57"/>
    </location>
</feature>
<sequence length="74" mass="8302">MHKKKMIAPIVITAVVVLYFIGFVFLFAFDDSIPFLIKILGVAIPLLLAGACVYVLVERIKEIRSGEEDDISKY</sequence>
<dbReference type="Proteomes" id="UP000315343">
    <property type="component" value="Unassembled WGS sequence"/>
</dbReference>
<proteinExistence type="predicted"/>
<name>A0A562J8I1_9FIRM</name>
<dbReference type="EMBL" id="VLKH01000006">
    <property type="protein sequence ID" value="TWH79390.1"/>
    <property type="molecule type" value="Genomic_DNA"/>
</dbReference>
<gene>
    <name evidence="2" type="ORF">LY60_02368</name>
</gene>
<feature type="transmembrane region" description="Helical" evidence="1">
    <location>
        <begin position="7"/>
        <end position="29"/>
    </location>
</feature>
<evidence type="ECO:0000256" key="1">
    <source>
        <dbReference type="SAM" id="Phobius"/>
    </source>
</evidence>
<evidence type="ECO:0000313" key="2">
    <source>
        <dbReference type="EMBL" id="TWH79390.1"/>
    </source>
</evidence>
<comment type="caution">
    <text evidence="2">The sequence shown here is derived from an EMBL/GenBank/DDBJ whole genome shotgun (WGS) entry which is preliminary data.</text>
</comment>
<accession>A0A562J8I1</accession>
<evidence type="ECO:0000313" key="3">
    <source>
        <dbReference type="Proteomes" id="UP000315343"/>
    </source>
</evidence>
<protein>
    <submittedName>
        <fullName evidence="2">Uncharacterized protein</fullName>
    </submittedName>
</protein>
<organism evidence="2 3">
    <name type="scientific">Sedimentibacter saalensis</name>
    <dbReference type="NCBI Taxonomy" id="130788"/>
    <lineage>
        <taxon>Bacteria</taxon>
        <taxon>Bacillati</taxon>
        <taxon>Bacillota</taxon>
        <taxon>Tissierellia</taxon>
        <taxon>Sedimentibacter</taxon>
    </lineage>
</organism>
<keyword evidence="3" id="KW-1185">Reference proteome</keyword>
<keyword evidence="1" id="KW-0472">Membrane</keyword>
<dbReference type="RefSeq" id="WP_212633479.1">
    <property type="nucleotide sequence ID" value="NZ_JBCFAR010000003.1"/>
</dbReference>